<sequence length="167" mass="18483">MNNAWELIANSLRDELQEYGGLVGLFQEQQSALLRRDANGVLASVSAIEAQARSAAERRMRREAVVRDVALANGRNVESTLRSLLDCLPAEVRPMIEALIDEINRLVHRARRSARQNTMLLQRAIEIHQEALRTLRPEAFTKTYSARGQVSVNTAVATPPAALEAVG</sequence>
<dbReference type="InterPro" id="IPR007809">
    <property type="entry name" value="FlgN-like"/>
</dbReference>
<name>A0A1J5TCZ5_9ZZZZ</name>
<reference evidence="2" key="1">
    <citation type="submission" date="2016-10" db="EMBL/GenBank/DDBJ databases">
        <title>Sequence of Gallionella enrichment culture.</title>
        <authorList>
            <person name="Poehlein A."/>
            <person name="Muehling M."/>
            <person name="Daniel R."/>
        </authorList>
    </citation>
    <scope>NUCLEOTIDE SEQUENCE</scope>
</reference>
<dbReference type="EMBL" id="MLJW01000002">
    <property type="protein sequence ID" value="OIR18802.1"/>
    <property type="molecule type" value="Genomic_DNA"/>
</dbReference>
<comment type="caution">
    <text evidence="2">The sequence shown here is derived from an EMBL/GenBank/DDBJ whole genome shotgun (WGS) entry which is preliminary data.</text>
</comment>
<evidence type="ECO:0000313" key="2">
    <source>
        <dbReference type="EMBL" id="OIR18802.1"/>
    </source>
</evidence>
<accession>A0A1J5TCZ5</accession>
<gene>
    <name evidence="2" type="ORF">GALL_11420</name>
</gene>
<dbReference type="InterPro" id="IPR036679">
    <property type="entry name" value="FlgN-like_sf"/>
</dbReference>
<keyword evidence="1" id="KW-1005">Bacterial flagellum biogenesis</keyword>
<dbReference type="SUPFAM" id="SSF140566">
    <property type="entry name" value="FlgN-like"/>
    <property type="match status" value="1"/>
</dbReference>
<proteinExistence type="predicted"/>
<dbReference type="Gene3D" id="1.20.58.300">
    <property type="entry name" value="FlgN-like"/>
    <property type="match status" value="1"/>
</dbReference>
<dbReference type="AlphaFoldDB" id="A0A1J5TCZ5"/>
<organism evidence="2">
    <name type="scientific">mine drainage metagenome</name>
    <dbReference type="NCBI Taxonomy" id="410659"/>
    <lineage>
        <taxon>unclassified sequences</taxon>
        <taxon>metagenomes</taxon>
        <taxon>ecological metagenomes</taxon>
    </lineage>
</organism>
<evidence type="ECO:0000256" key="1">
    <source>
        <dbReference type="ARBA" id="ARBA00022795"/>
    </source>
</evidence>
<protein>
    <submittedName>
        <fullName evidence="2">FlgN protein</fullName>
    </submittedName>
</protein>
<dbReference type="Pfam" id="PF05130">
    <property type="entry name" value="FlgN"/>
    <property type="match status" value="1"/>
</dbReference>
<dbReference type="GO" id="GO:0044780">
    <property type="term" value="P:bacterial-type flagellum assembly"/>
    <property type="evidence" value="ECO:0007669"/>
    <property type="project" value="InterPro"/>
</dbReference>